<evidence type="ECO:0000256" key="1">
    <source>
        <dbReference type="SAM" id="MobiDB-lite"/>
    </source>
</evidence>
<feature type="compositionally biased region" description="Gly residues" evidence="1">
    <location>
        <begin position="612"/>
        <end position="627"/>
    </location>
</feature>
<reference evidence="3 4" key="1">
    <citation type="journal article" date="2010" name="Science">
        <title>Genomic analysis of organismal complexity in the multicellular green alga Volvox carteri.</title>
        <authorList>
            <person name="Prochnik S.E."/>
            <person name="Umen J."/>
            <person name="Nedelcu A.M."/>
            <person name="Hallmann A."/>
            <person name="Miller S.M."/>
            <person name="Nishii I."/>
            <person name="Ferris P."/>
            <person name="Kuo A."/>
            <person name="Mitros T."/>
            <person name="Fritz-Laylin L.K."/>
            <person name="Hellsten U."/>
            <person name="Chapman J."/>
            <person name="Simakov O."/>
            <person name="Rensing S.A."/>
            <person name="Terry A."/>
            <person name="Pangilinan J."/>
            <person name="Kapitonov V."/>
            <person name="Jurka J."/>
            <person name="Salamov A."/>
            <person name="Shapiro H."/>
            <person name="Schmutz J."/>
            <person name="Grimwood J."/>
            <person name="Lindquist E."/>
            <person name="Lucas S."/>
            <person name="Grigoriev I.V."/>
            <person name="Schmitt R."/>
            <person name="Kirk D."/>
            <person name="Rokhsar D.S."/>
        </authorList>
    </citation>
    <scope>NUCLEOTIDE SEQUENCE [LARGE SCALE GENOMIC DNA]</scope>
    <source>
        <strain evidence="4">f. Nagariensis / Eve</strain>
    </source>
</reference>
<dbReference type="AlphaFoldDB" id="D8TR63"/>
<proteinExistence type="predicted"/>
<feature type="domain" description="Transcription factor IIIC subunit 5 HTH" evidence="2">
    <location>
        <begin position="85"/>
        <end position="277"/>
    </location>
</feature>
<dbReference type="STRING" id="3068.D8TR63"/>
<name>D8TR63_VOLCA</name>
<feature type="compositionally biased region" description="Acidic residues" evidence="1">
    <location>
        <begin position="567"/>
        <end position="582"/>
    </location>
</feature>
<dbReference type="InterPro" id="IPR019136">
    <property type="entry name" value="TF_IIIC_su-5_HTH"/>
</dbReference>
<feature type="region of interest" description="Disordered" evidence="1">
    <location>
        <begin position="719"/>
        <end position="741"/>
    </location>
</feature>
<feature type="region of interest" description="Disordered" evidence="1">
    <location>
        <begin position="548"/>
        <end position="699"/>
    </location>
</feature>
<evidence type="ECO:0000259" key="2">
    <source>
        <dbReference type="Pfam" id="PF09734"/>
    </source>
</evidence>
<feature type="compositionally biased region" description="Acidic residues" evidence="1">
    <location>
        <begin position="646"/>
        <end position="687"/>
    </location>
</feature>
<dbReference type="Proteomes" id="UP000001058">
    <property type="component" value="Unassembled WGS sequence"/>
</dbReference>
<dbReference type="GeneID" id="9623471"/>
<sequence>QPPGGQPSPNPVAADDGTDAGQGPATGVTANVIARVTPTFRFPGLADYAFVFHDPMLPSRSRDLLPYDQRHDRAEPTKIMQPLLLIPQLFSWLDFPQDYAFKQIQSKHHLRGVARLDPNWGDAPVISFYSEGVPPAVATTSTGVAAAAAAAAAASAGPAATAAAADGTTPATAQPADTAADNAGVADVRAYRVLETEVSRLLSQRPVWGLELMRERCAACAAVQTAMPGGCDGAAVERVVQRLCYRFKTGPWRGLFIRRGYDPRVDVEARKYQAIIYSLPNNWYRNLVKAGVRNSMQKPTAPPLGEGAPGAAADGAAASAASPTAAAAAAAAAGSPAGGGNSGATSPVAAAATGLSALAPSCQDDLHSFRALPTQQSTTFQLIDMQLKAVQEVLEEAPPSSCASRCSEKTGWFSNAVLQRMQGAIQQRFLQLMDELAPPGMSSTAAAAAATAGGNANGNEPGGAAGSGSGPHSGGSASASQKCPSAADGGTAGGDGDVEMMDADGTTAAAGVATASGRADGDGAGGAATAAAADVALRALMAQMNLRGLSSPDTGNGDLDVTGLFGSDDEDDEFQLLDEQEEPGGASRRGVSGRARGDGMATSAAAVMPEGRGNGGSAAAGGSGAIGGSRRPGSGAGAASPKGDEEALGDASDGEDSAMESEYDIGMAEEEEEEEESDEEDEGEGGEDDRGGDLGMRLGRLAGGMYSYDAYGRVTVPYDGSAPSRGGTEGMFGSEDDDEPY</sequence>
<feature type="compositionally biased region" description="Low complexity" evidence="1">
    <location>
        <begin position="628"/>
        <end position="640"/>
    </location>
</feature>
<dbReference type="GO" id="GO:0000127">
    <property type="term" value="C:transcription factor TFIIIC complex"/>
    <property type="evidence" value="ECO:0007669"/>
    <property type="project" value="InterPro"/>
</dbReference>
<feature type="compositionally biased region" description="Low complexity" evidence="1">
    <location>
        <begin position="584"/>
        <end position="594"/>
    </location>
</feature>
<dbReference type="GO" id="GO:0001003">
    <property type="term" value="F:RNA polymerase III type 2 promoter sequence-specific DNA binding"/>
    <property type="evidence" value="ECO:0007669"/>
    <property type="project" value="TreeGrafter"/>
</dbReference>
<dbReference type="KEGG" id="vcn:VOLCADRAFT_89237"/>
<dbReference type="OrthoDB" id="514683at2759"/>
<dbReference type="PANTHER" id="PTHR13230:SF5">
    <property type="entry name" value="GENERAL TRANSCRIPTION FACTOR 3C POLYPEPTIDE 5"/>
    <property type="match status" value="1"/>
</dbReference>
<feature type="compositionally biased region" description="Pro residues" evidence="1">
    <location>
        <begin position="1"/>
        <end position="10"/>
    </location>
</feature>
<feature type="compositionally biased region" description="Gly residues" evidence="1">
    <location>
        <begin position="460"/>
        <end position="473"/>
    </location>
</feature>
<dbReference type="InParanoid" id="D8TR63"/>
<dbReference type="eggNOG" id="KOG2473">
    <property type="taxonomic scope" value="Eukaryota"/>
</dbReference>
<feature type="region of interest" description="Disordered" evidence="1">
    <location>
        <begin position="452"/>
        <end position="502"/>
    </location>
</feature>
<dbReference type="InterPro" id="IPR040454">
    <property type="entry name" value="TF_IIIC_Tfc1/Sfc1"/>
</dbReference>
<dbReference type="Pfam" id="PF09734">
    <property type="entry name" value="Tau95"/>
    <property type="match status" value="1"/>
</dbReference>
<evidence type="ECO:0000313" key="4">
    <source>
        <dbReference type="Proteomes" id="UP000001058"/>
    </source>
</evidence>
<dbReference type="FunCoup" id="D8TR63">
    <property type="interactions" value="1471"/>
</dbReference>
<accession>D8TR63</accession>
<gene>
    <name evidence="3" type="ORF">VOLCADRAFT_89237</name>
</gene>
<feature type="region of interest" description="Disordered" evidence="1">
    <location>
        <begin position="1"/>
        <end position="26"/>
    </location>
</feature>
<protein>
    <recommendedName>
        <fullName evidence="2">Transcription factor IIIC subunit 5 HTH domain-containing protein</fullName>
    </recommendedName>
</protein>
<dbReference type="GO" id="GO:0006384">
    <property type="term" value="P:transcription initiation at RNA polymerase III promoter"/>
    <property type="evidence" value="ECO:0007669"/>
    <property type="project" value="InterPro"/>
</dbReference>
<organism evidence="4">
    <name type="scientific">Volvox carteri f. nagariensis</name>
    <dbReference type="NCBI Taxonomy" id="3068"/>
    <lineage>
        <taxon>Eukaryota</taxon>
        <taxon>Viridiplantae</taxon>
        <taxon>Chlorophyta</taxon>
        <taxon>core chlorophytes</taxon>
        <taxon>Chlorophyceae</taxon>
        <taxon>CS clade</taxon>
        <taxon>Chlamydomonadales</taxon>
        <taxon>Volvocaceae</taxon>
        <taxon>Volvox</taxon>
    </lineage>
</organism>
<feature type="non-terminal residue" evidence="3">
    <location>
        <position position="1"/>
    </location>
</feature>
<keyword evidence="4" id="KW-1185">Reference proteome</keyword>
<dbReference type="GO" id="GO:0001002">
    <property type="term" value="F:RNA polymerase III type 1 promoter sequence-specific DNA binding"/>
    <property type="evidence" value="ECO:0007669"/>
    <property type="project" value="TreeGrafter"/>
</dbReference>
<dbReference type="PANTHER" id="PTHR13230">
    <property type="entry name" value="GENERAL TRANSCRIPTION FACTOR IIIC, POLYPEPTIDE 5"/>
    <property type="match status" value="1"/>
</dbReference>
<dbReference type="RefSeq" id="XP_002948766.1">
    <property type="nucleotide sequence ID" value="XM_002948720.1"/>
</dbReference>
<evidence type="ECO:0000313" key="3">
    <source>
        <dbReference type="EMBL" id="EFJ50146.1"/>
    </source>
</evidence>
<dbReference type="EMBL" id="GL378332">
    <property type="protein sequence ID" value="EFJ50146.1"/>
    <property type="molecule type" value="Genomic_DNA"/>
</dbReference>